<keyword evidence="3" id="KW-1185">Reference proteome</keyword>
<dbReference type="EMBL" id="FOZK01000001">
    <property type="protein sequence ID" value="SFR88800.1"/>
    <property type="molecule type" value="Genomic_DNA"/>
</dbReference>
<dbReference type="AlphaFoldDB" id="A0A1I6KD50"/>
<proteinExistence type="predicted"/>
<protein>
    <submittedName>
        <fullName evidence="2">Uncharacterized protein</fullName>
    </submittedName>
</protein>
<name>A0A1I6KD50_9EURY</name>
<dbReference type="STRING" id="767519.SAMN05216559_0537"/>
<evidence type="ECO:0000313" key="3">
    <source>
        <dbReference type="Proteomes" id="UP000199062"/>
    </source>
</evidence>
<feature type="compositionally biased region" description="Polar residues" evidence="1">
    <location>
        <begin position="36"/>
        <end position="45"/>
    </location>
</feature>
<feature type="compositionally biased region" description="Acidic residues" evidence="1">
    <location>
        <begin position="83"/>
        <end position="93"/>
    </location>
</feature>
<dbReference type="PROSITE" id="PS51257">
    <property type="entry name" value="PROKAR_LIPOPROTEIN"/>
    <property type="match status" value="1"/>
</dbReference>
<sequence length="337" mass="35581">MQTTSTRTVVTLVFAGALVLMAGCSGIGLGDGDVGASSTEGTAENVTDDRTEATATESESTSDDGHSHDGHSHDGHSHGGDDAGNETGDDADADSAPANASLAELDGKMTIAVDGSELDLQDRDRDGDAFGVAESDEHTWTANDSDMTLAAALSGLDVNATESTLAVDGERYTESTEGTTVSYRVDGESVDPEAYVLEDADMVWITVTTAETNVSGPGTYIKAAQQHAHGEMRFVVEGEELDFSKEKYQAGHRHFHYEHGDGEIWHAHSTSITLSYALSTLEGIHAADGVVEYNGTTYDPADDDTTVEVTVNDEPVDMDEYVMKDGDSVRIVVESTG</sequence>
<feature type="compositionally biased region" description="Basic and acidic residues" evidence="1">
    <location>
        <begin position="63"/>
        <end position="81"/>
    </location>
</feature>
<dbReference type="OrthoDB" id="2572at2157"/>
<feature type="region of interest" description="Disordered" evidence="1">
    <location>
        <begin position="35"/>
        <end position="96"/>
    </location>
</feature>
<reference evidence="2 3" key="1">
    <citation type="submission" date="2016-10" db="EMBL/GenBank/DDBJ databases">
        <authorList>
            <person name="de Groot N.N."/>
        </authorList>
    </citation>
    <scope>NUCLEOTIDE SEQUENCE [LARGE SCALE GENOMIC DNA]</scope>
    <source>
        <strain evidence="2 3">CGMCC 1.10457</strain>
    </source>
</reference>
<accession>A0A1I6KD50</accession>
<dbReference type="Proteomes" id="UP000199062">
    <property type="component" value="Unassembled WGS sequence"/>
</dbReference>
<evidence type="ECO:0000313" key="2">
    <source>
        <dbReference type="EMBL" id="SFR88800.1"/>
    </source>
</evidence>
<dbReference type="RefSeq" id="WP_089813626.1">
    <property type="nucleotide sequence ID" value="NZ_FOZK01000001.1"/>
</dbReference>
<organism evidence="2 3">
    <name type="scientific">Halomicrobium zhouii</name>
    <dbReference type="NCBI Taxonomy" id="767519"/>
    <lineage>
        <taxon>Archaea</taxon>
        <taxon>Methanobacteriati</taxon>
        <taxon>Methanobacteriota</taxon>
        <taxon>Stenosarchaea group</taxon>
        <taxon>Halobacteria</taxon>
        <taxon>Halobacteriales</taxon>
        <taxon>Haloarculaceae</taxon>
        <taxon>Halomicrobium</taxon>
    </lineage>
</organism>
<gene>
    <name evidence="2" type="ORF">SAMN05216559_0537</name>
</gene>
<evidence type="ECO:0000256" key="1">
    <source>
        <dbReference type="SAM" id="MobiDB-lite"/>
    </source>
</evidence>